<dbReference type="Proteomes" id="UP000054279">
    <property type="component" value="Unassembled WGS sequence"/>
</dbReference>
<evidence type="ECO:0000313" key="2">
    <source>
        <dbReference type="EMBL" id="KIJ23219.1"/>
    </source>
</evidence>
<dbReference type="HOGENOM" id="CLU_706305_0_0_1"/>
<name>A0A0C9TMX9_SPHS4</name>
<dbReference type="EMBL" id="KN837754">
    <property type="protein sequence ID" value="KIJ23219.1"/>
    <property type="molecule type" value="Genomic_DNA"/>
</dbReference>
<keyword evidence="3" id="KW-1185">Reference proteome</keyword>
<evidence type="ECO:0000313" key="3">
    <source>
        <dbReference type="Proteomes" id="UP000054279"/>
    </source>
</evidence>
<feature type="region of interest" description="Disordered" evidence="1">
    <location>
        <begin position="402"/>
        <end position="437"/>
    </location>
</feature>
<sequence length="479" mass="53802">MTSYPQTVKDVTLTTDQISWLNTLKGDGLGYVQKRLIEFEQQWKIWTPEGCVDSISLAIRKVWEDKIYQYLKNRHNKCDPNGVKGRWHTAIPLKAPRAEPGCELYIQSLGGAFHTQFEDAMQGLESTQNGAVRQSLRKKLWDALTQEEQCKWTDQAQEAKASLMAKVDAGDARDLGIALSATLRDLGLRTGYVFHLLAAGPVGEDGKMSTFNITHAPEGSEYQNTHVDYQTHVYEPWKRYAAEAHATYVQKERTKQLPSTNAEGRPMLPQGDPSWSQGHHATLPKAYFDQMWYIHSGRKAQHILAPWAKIATNNTKFIGLDAFPSGFHLWDPCEMTLLEIATLYQHVLSHQSDAGSITYFFAQKDTMPTPIKTGQSKTKESVGQRLLDSRNNDSDIQERVLGPNVDSTPAKQVADNNLPMTVDIPSSVGPETNIEPSGEKRIEDTFTEQAVMPVKEARASISKRKRCTTSRKWSNAILP</sequence>
<protein>
    <submittedName>
        <fullName evidence="2">Uncharacterized protein</fullName>
    </submittedName>
</protein>
<evidence type="ECO:0000256" key="1">
    <source>
        <dbReference type="SAM" id="MobiDB-lite"/>
    </source>
</evidence>
<gene>
    <name evidence="2" type="ORF">M422DRAFT_276247</name>
</gene>
<dbReference type="AlphaFoldDB" id="A0A0C9TMX9"/>
<reference evidence="2 3" key="1">
    <citation type="submission" date="2014-06" db="EMBL/GenBank/DDBJ databases">
        <title>Evolutionary Origins and Diversification of the Mycorrhizal Mutualists.</title>
        <authorList>
            <consortium name="DOE Joint Genome Institute"/>
            <consortium name="Mycorrhizal Genomics Consortium"/>
            <person name="Kohler A."/>
            <person name="Kuo A."/>
            <person name="Nagy L.G."/>
            <person name="Floudas D."/>
            <person name="Copeland A."/>
            <person name="Barry K.W."/>
            <person name="Cichocki N."/>
            <person name="Veneault-Fourrey C."/>
            <person name="LaButti K."/>
            <person name="Lindquist E.A."/>
            <person name="Lipzen A."/>
            <person name="Lundell T."/>
            <person name="Morin E."/>
            <person name="Murat C."/>
            <person name="Riley R."/>
            <person name="Ohm R."/>
            <person name="Sun H."/>
            <person name="Tunlid A."/>
            <person name="Henrissat B."/>
            <person name="Grigoriev I.V."/>
            <person name="Hibbett D.S."/>
            <person name="Martin F."/>
        </authorList>
    </citation>
    <scope>NUCLEOTIDE SEQUENCE [LARGE SCALE GENOMIC DNA]</scope>
    <source>
        <strain evidence="2 3">SS14</strain>
    </source>
</reference>
<organism evidence="2 3">
    <name type="scientific">Sphaerobolus stellatus (strain SS14)</name>
    <dbReference type="NCBI Taxonomy" id="990650"/>
    <lineage>
        <taxon>Eukaryota</taxon>
        <taxon>Fungi</taxon>
        <taxon>Dikarya</taxon>
        <taxon>Basidiomycota</taxon>
        <taxon>Agaricomycotina</taxon>
        <taxon>Agaricomycetes</taxon>
        <taxon>Phallomycetidae</taxon>
        <taxon>Geastrales</taxon>
        <taxon>Sphaerobolaceae</taxon>
        <taxon>Sphaerobolus</taxon>
    </lineage>
</organism>
<feature type="compositionally biased region" description="Polar residues" evidence="1">
    <location>
        <begin position="405"/>
        <end position="419"/>
    </location>
</feature>
<accession>A0A0C9TMX9</accession>
<proteinExistence type="predicted"/>